<protein>
    <submittedName>
        <fullName evidence="1">Uncharacterized protein</fullName>
    </submittedName>
</protein>
<sequence length="68" mass="7737">MQILEEECYPTFKPSSSLRRPPPTPNRLVDGRIEELLALILGDPMNISFLTQSNIKPYSYGHKYPSVS</sequence>
<evidence type="ECO:0000313" key="1">
    <source>
        <dbReference type="EMBL" id="MPC17474.1"/>
    </source>
</evidence>
<reference evidence="1 2" key="1">
    <citation type="submission" date="2019-05" db="EMBL/GenBank/DDBJ databases">
        <title>Another draft genome of Portunus trituberculatus and its Hox gene families provides insights of decapod evolution.</title>
        <authorList>
            <person name="Jeong J.-H."/>
            <person name="Song I."/>
            <person name="Kim S."/>
            <person name="Choi T."/>
            <person name="Kim D."/>
            <person name="Ryu S."/>
            <person name="Kim W."/>
        </authorList>
    </citation>
    <scope>NUCLEOTIDE SEQUENCE [LARGE SCALE GENOMIC DNA]</scope>
    <source>
        <tissue evidence="1">Muscle</tissue>
    </source>
</reference>
<dbReference type="Proteomes" id="UP000324222">
    <property type="component" value="Unassembled WGS sequence"/>
</dbReference>
<organism evidence="1 2">
    <name type="scientific">Portunus trituberculatus</name>
    <name type="common">Swimming crab</name>
    <name type="synonym">Neptunus trituberculatus</name>
    <dbReference type="NCBI Taxonomy" id="210409"/>
    <lineage>
        <taxon>Eukaryota</taxon>
        <taxon>Metazoa</taxon>
        <taxon>Ecdysozoa</taxon>
        <taxon>Arthropoda</taxon>
        <taxon>Crustacea</taxon>
        <taxon>Multicrustacea</taxon>
        <taxon>Malacostraca</taxon>
        <taxon>Eumalacostraca</taxon>
        <taxon>Eucarida</taxon>
        <taxon>Decapoda</taxon>
        <taxon>Pleocyemata</taxon>
        <taxon>Brachyura</taxon>
        <taxon>Eubrachyura</taxon>
        <taxon>Portunoidea</taxon>
        <taxon>Portunidae</taxon>
        <taxon>Portuninae</taxon>
        <taxon>Portunus</taxon>
    </lineage>
</organism>
<dbReference type="AlphaFoldDB" id="A0A5B7D866"/>
<keyword evidence="2" id="KW-1185">Reference proteome</keyword>
<gene>
    <name evidence="1" type="ORF">E2C01_010332</name>
</gene>
<name>A0A5B7D866_PORTR</name>
<dbReference type="EMBL" id="VSRR010000591">
    <property type="protein sequence ID" value="MPC17474.1"/>
    <property type="molecule type" value="Genomic_DNA"/>
</dbReference>
<comment type="caution">
    <text evidence="1">The sequence shown here is derived from an EMBL/GenBank/DDBJ whole genome shotgun (WGS) entry which is preliminary data.</text>
</comment>
<proteinExistence type="predicted"/>
<accession>A0A5B7D866</accession>
<evidence type="ECO:0000313" key="2">
    <source>
        <dbReference type="Proteomes" id="UP000324222"/>
    </source>
</evidence>